<accession>A0ABD0ZII2</accession>
<dbReference type="InterPro" id="IPR051504">
    <property type="entry name" value="Plant_metabolite_acyltrans"/>
</dbReference>
<keyword evidence="2" id="KW-0012">Acyltransferase</keyword>
<dbReference type="FunFam" id="3.30.559.10:FF:000046">
    <property type="entry name" value="Phenolic glucoside malonyltransferase 1"/>
    <property type="match status" value="1"/>
</dbReference>
<dbReference type="EMBL" id="JBANAX010000752">
    <property type="protein sequence ID" value="KAL1194471.1"/>
    <property type="molecule type" value="Genomic_DNA"/>
</dbReference>
<dbReference type="InterPro" id="IPR023213">
    <property type="entry name" value="CAT-like_dom_sf"/>
</dbReference>
<evidence type="ECO:0000313" key="3">
    <source>
        <dbReference type="EMBL" id="KAL1194471.1"/>
    </source>
</evidence>
<dbReference type="GO" id="GO:0016747">
    <property type="term" value="F:acyltransferase activity, transferring groups other than amino-acyl groups"/>
    <property type="evidence" value="ECO:0007669"/>
    <property type="project" value="UniProtKB-ARBA"/>
</dbReference>
<dbReference type="SUPFAM" id="SSF52777">
    <property type="entry name" value="CoA-dependent acyltransferases"/>
    <property type="match status" value="1"/>
</dbReference>
<proteinExistence type="predicted"/>
<gene>
    <name evidence="3" type="ORF">V5N11_010381</name>
</gene>
<keyword evidence="4" id="KW-1185">Reference proteome</keyword>
<dbReference type="PANTHER" id="PTHR31625">
    <property type="match status" value="1"/>
</dbReference>
<comment type="caution">
    <text evidence="3">The sequence shown here is derived from an EMBL/GenBank/DDBJ whole genome shotgun (WGS) entry which is preliminary data.</text>
</comment>
<sequence length="275" mass="30941">MTNSAVSILEVVRVNPPPSDSFTLPLTYFDLGWLKLHPVDRVIFYHVPELTRSSLIPKLTSSLSATLLHYLPLAGRLVWDSIDTKPSIVYSPDNKDAVYVTVAESNGDLSYFTGDQPRHTTEFHPLVPELTVFDESARVLAVQITLFPNQGFCLGVSAHHAVLDGKTTAMFLRAWAHNCKQEQKDLPHDLIPFLDRTVVKDPTGIETKLLNRWLSASNNKPSLKLFPSKKIGSDILRVTYRLTQENIKKLRERVETQSVGKQLRLSTFVITYATS</sequence>
<dbReference type="Gene3D" id="3.30.559.10">
    <property type="entry name" value="Chloramphenicol acetyltransferase-like domain"/>
    <property type="match status" value="1"/>
</dbReference>
<organism evidence="3 4">
    <name type="scientific">Cardamine amara subsp. amara</name>
    <dbReference type="NCBI Taxonomy" id="228776"/>
    <lineage>
        <taxon>Eukaryota</taxon>
        <taxon>Viridiplantae</taxon>
        <taxon>Streptophyta</taxon>
        <taxon>Embryophyta</taxon>
        <taxon>Tracheophyta</taxon>
        <taxon>Spermatophyta</taxon>
        <taxon>Magnoliopsida</taxon>
        <taxon>eudicotyledons</taxon>
        <taxon>Gunneridae</taxon>
        <taxon>Pentapetalae</taxon>
        <taxon>rosids</taxon>
        <taxon>malvids</taxon>
        <taxon>Brassicales</taxon>
        <taxon>Brassicaceae</taxon>
        <taxon>Cardamineae</taxon>
        <taxon>Cardamine</taxon>
    </lineage>
</organism>
<dbReference type="Pfam" id="PF02458">
    <property type="entry name" value="Transferase"/>
    <property type="match status" value="1"/>
</dbReference>
<protein>
    <submittedName>
        <fullName evidence="3">Malonyl-CoA:anthocyanidin 5-O-glucoside-6''-O-malonyltransferase</fullName>
    </submittedName>
</protein>
<reference evidence="3 4" key="1">
    <citation type="submission" date="2024-04" db="EMBL/GenBank/DDBJ databases">
        <title>Genome assembly C_amara_ONT_v2.</title>
        <authorList>
            <person name="Yant L."/>
            <person name="Moore C."/>
            <person name="Slenker M."/>
        </authorList>
    </citation>
    <scope>NUCLEOTIDE SEQUENCE [LARGE SCALE GENOMIC DNA]</scope>
    <source>
        <tissue evidence="3">Leaf</tissue>
    </source>
</reference>
<keyword evidence="1" id="KW-0808">Transferase</keyword>
<evidence type="ECO:0000256" key="1">
    <source>
        <dbReference type="ARBA" id="ARBA00022679"/>
    </source>
</evidence>
<name>A0ABD0ZII2_CARAN</name>
<evidence type="ECO:0000313" key="4">
    <source>
        <dbReference type="Proteomes" id="UP001558713"/>
    </source>
</evidence>
<evidence type="ECO:0000256" key="2">
    <source>
        <dbReference type="ARBA" id="ARBA00023315"/>
    </source>
</evidence>
<dbReference type="AlphaFoldDB" id="A0ABD0ZII2"/>
<dbReference type="Proteomes" id="UP001558713">
    <property type="component" value="Unassembled WGS sequence"/>
</dbReference>